<name>A0AAV8YA57_9CUCU</name>
<evidence type="ECO:0000313" key="1">
    <source>
        <dbReference type="EMBL" id="KAJ8948138.1"/>
    </source>
</evidence>
<gene>
    <name evidence="1" type="ORF">NQ314_008473</name>
</gene>
<protein>
    <submittedName>
        <fullName evidence="1">Uncharacterized protein</fullName>
    </submittedName>
</protein>
<evidence type="ECO:0000313" key="2">
    <source>
        <dbReference type="Proteomes" id="UP001162156"/>
    </source>
</evidence>
<dbReference type="Proteomes" id="UP001162156">
    <property type="component" value="Unassembled WGS sequence"/>
</dbReference>
<sequence length="69" mass="8309">MNKCPCLRSKTGIDEIFFIYKNINFLHTILATKHKQIRYREQHPSIKIVQRRMLIPGVLKRNEQDNEIE</sequence>
<comment type="caution">
    <text evidence="1">The sequence shown here is derived from an EMBL/GenBank/DDBJ whole genome shotgun (WGS) entry which is preliminary data.</text>
</comment>
<accession>A0AAV8YA57</accession>
<reference evidence="1" key="1">
    <citation type="journal article" date="2023" name="Insect Mol. Biol.">
        <title>Genome sequencing provides insights into the evolution of gene families encoding plant cell wall-degrading enzymes in longhorned beetles.</title>
        <authorList>
            <person name="Shin N.R."/>
            <person name="Okamura Y."/>
            <person name="Kirsch R."/>
            <person name="Pauchet Y."/>
        </authorList>
    </citation>
    <scope>NUCLEOTIDE SEQUENCE</scope>
    <source>
        <strain evidence="1">RBIC_L_NR</strain>
    </source>
</reference>
<dbReference type="AlphaFoldDB" id="A0AAV8YA57"/>
<organism evidence="1 2">
    <name type="scientific">Rhamnusium bicolor</name>
    <dbReference type="NCBI Taxonomy" id="1586634"/>
    <lineage>
        <taxon>Eukaryota</taxon>
        <taxon>Metazoa</taxon>
        <taxon>Ecdysozoa</taxon>
        <taxon>Arthropoda</taxon>
        <taxon>Hexapoda</taxon>
        <taxon>Insecta</taxon>
        <taxon>Pterygota</taxon>
        <taxon>Neoptera</taxon>
        <taxon>Endopterygota</taxon>
        <taxon>Coleoptera</taxon>
        <taxon>Polyphaga</taxon>
        <taxon>Cucujiformia</taxon>
        <taxon>Chrysomeloidea</taxon>
        <taxon>Cerambycidae</taxon>
        <taxon>Lepturinae</taxon>
        <taxon>Rhagiini</taxon>
        <taxon>Rhamnusium</taxon>
    </lineage>
</organism>
<keyword evidence="2" id="KW-1185">Reference proteome</keyword>
<proteinExistence type="predicted"/>
<dbReference type="EMBL" id="JANEYF010002321">
    <property type="protein sequence ID" value="KAJ8948138.1"/>
    <property type="molecule type" value="Genomic_DNA"/>
</dbReference>